<proteinExistence type="predicted"/>
<evidence type="ECO:0000313" key="2">
    <source>
        <dbReference type="EMBL" id="GFD15212.1"/>
    </source>
</evidence>
<dbReference type="AlphaFoldDB" id="A0A699TWD7"/>
<sequence>ALDNRLVRAVTTASSLEEKQDSGNIDKTQSKATPNESSSQRTSLGDGPKCQEATRDTIAQTSTQDDAEMFDADKDLGGEEVFVAKQDEKVVQEVVNATQVSTTATTITTEIDEVTLAQTLVKLKHTKPKAKGIVIQEP</sequence>
<dbReference type="EMBL" id="BKCJ011284837">
    <property type="protein sequence ID" value="GFD15212.1"/>
    <property type="molecule type" value="Genomic_DNA"/>
</dbReference>
<feature type="compositionally biased region" description="Polar residues" evidence="1">
    <location>
        <begin position="22"/>
        <end position="43"/>
    </location>
</feature>
<comment type="caution">
    <text evidence="2">The sequence shown here is derived from an EMBL/GenBank/DDBJ whole genome shotgun (WGS) entry which is preliminary data.</text>
</comment>
<evidence type="ECO:0000256" key="1">
    <source>
        <dbReference type="SAM" id="MobiDB-lite"/>
    </source>
</evidence>
<feature type="non-terminal residue" evidence="2">
    <location>
        <position position="138"/>
    </location>
</feature>
<accession>A0A699TWD7</accession>
<feature type="region of interest" description="Disordered" evidence="1">
    <location>
        <begin position="1"/>
        <end position="74"/>
    </location>
</feature>
<reference evidence="2" key="1">
    <citation type="journal article" date="2019" name="Sci. Rep.">
        <title>Draft genome of Tanacetum cinerariifolium, the natural source of mosquito coil.</title>
        <authorList>
            <person name="Yamashiro T."/>
            <person name="Shiraishi A."/>
            <person name="Satake H."/>
            <person name="Nakayama K."/>
        </authorList>
    </citation>
    <scope>NUCLEOTIDE SEQUENCE</scope>
</reference>
<name>A0A699TWD7_TANCI</name>
<gene>
    <name evidence="2" type="ORF">Tci_887181</name>
</gene>
<organism evidence="2">
    <name type="scientific">Tanacetum cinerariifolium</name>
    <name type="common">Dalmatian daisy</name>
    <name type="synonym">Chrysanthemum cinerariifolium</name>
    <dbReference type="NCBI Taxonomy" id="118510"/>
    <lineage>
        <taxon>Eukaryota</taxon>
        <taxon>Viridiplantae</taxon>
        <taxon>Streptophyta</taxon>
        <taxon>Embryophyta</taxon>
        <taxon>Tracheophyta</taxon>
        <taxon>Spermatophyta</taxon>
        <taxon>Magnoliopsida</taxon>
        <taxon>eudicotyledons</taxon>
        <taxon>Gunneridae</taxon>
        <taxon>Pentapetalae</taxon>
        <taxon>asterids</taxon>
        <taxon>campanulids</taxon>
        <taxon>Asterales</taxon>
        <taxon>Asteraceae</taxon>
        <taxon>Asteroideae</taxon>
        <taxon>Anthemideae</taxon>
        <taxon>Anthemidinae</taxon>
        <taxon>Tanacetum</taxon>
    </lineage>
</organism>
<protein>
    <submittedName>
        <fullName evidence="2">Uncharacterized protein</fullName>
    </submittedName>
</protein>
<feature type="non-terminal residue" evidence="2">
    <location>
        <position position="1"/>
    </location>
</feature>